<sequence length="464" mass="49493">MTQTRKESDTMGTLDVQADRYWGAQTERSIHNFPIGRDTFVWGRPVIRALGILKKGAAQANADLGELPRDVADLIVQAADEVIAGKLDDHFPLVVFQTGSGTQSNMNANEVISNRAIEIAGGEMGSKLPVHPNDHVNRGQSSNDTFPTAMHIAVVLELNERLYGAVGKLRDTLDAKAREHAGLVKVGRTHLQDATPITLGQEIGGWVAQLDYALAEVRHAGEGLLDLAIGGTAVGTGLNAHPQFGDLAAKKYGAETGFAFRSAENKFAALSAHDALVQTSAALRTLAGALMKMANDVRWLASGPRNGIGEITIPENEPGSSIMPGKVNPTQSEAMTMVATRVFGNDATVAFAGSQGNFQLNVFKPVMVHAVLESIRLIADASLAFNDNCAVGIEPNLPKIEQNLSINLMQVTALNKHIGYDKAAAIAKKAHKDGLSLREAAVGGGYVTDEQFSEWVVPLEMTHN</sequence>
<feature type="active site" evidence="3">
    <location>
        <position position="320"/>
    </location>
</feature>
<dbReference type="InterPro" id="IPR005677">
    <property type="entry name" value="Fum_hydII"/>
</dbReference>
<organism evidence="6 7">
    <name type="scientific">Deinococcus petrolearius</name>
    <dbReference type="NCBI Taxonomy" id="1751295"/>
    <lineage>
        <taxon>Bacteria</taxon>
        <taxon>Thermotogati</taxon>
        <taxon>Deinococcota</taxon>
        <taxon>Deinococci</taxon>
        <taxon>Deinococcales</taxon>
        <taxon>Deinococcaceae</taxon>
        <taxon>Deinococcus</taxon>
    </lineage>
</organism>
<reference evidence="7" key="1">
    <citation type="journal article" date="2019" name="Int. J. Syst. Evol. Microbiol.">
        <title>The Global Catalogue of Microorganisms (GCM) 10K type strain sequencing project: providing services to taxonomists for standard genome sequencing and annotation.</title>
        <authorList>
            <consortium name="The Broad Institute Genomics Platform"/>
            <consortium name="The Broad Institute Genome Sequencing Center for Infectious Disease"/>
            <person name="Wu L."/>
            <person name="Ma J."/>
        </authorList>
    </citation>
    <scope>NUCLEOTIDE SEQUENCE [LARGE SCALE GENOMIC DNA]</scope>
    <source>
        <strain evidence="7">CGMCC 1.15053</strain>
    </source>
</reference>
<feature type="binding site" evidence="3">
    <location>
        <begin position="100"/>
        <end position="102"/>
    </location>
    <ligand>
        <name>substrate</name>
    </ligand>
</feature>
<dbReference type="InterPro" id="IPR018951">
    <property type="entry name" value="Fumarase_C_C"/>
</dbReference>
<evidence type="ECO:0000259" key="5">
    <source>
        <dbReference type="Pfam" id="PF10415"/>
    </source>
</evidence>
<comment type="pathway">
    <text evidence="3">Carbohydrate metabolism; tricarboxylic acid cycle; (S)-malate from fumarate: step 1/1.</text>
</comment>
<evidence type="ECO:0000313" key="7">
    <source>
        <dbReference type="Proteomes" id="UP001595979"/>
    </source>
</evidence>
<dbReference type="InterPro" id="IPR020557">
    <property type="entry name" value="Fumarate_lyase_CS"/>
</dbReference>
<feature type="binding site" description="in site B" evidence="3">
    <location>
        <begin position="131"/>
        <end position="134"/>
    </location>
    <ligand>
        <name>substrate</name>
    </ligand>
</feature>
<evidence type="ECO:0000256" key="2">
    <source>
        <dbReference type="ARBA" id="ARBA00023239"/>
    </source>
</evidence>
<dbReference type="InterPro" id="IPR008948">
    <property type="entry name" value="L-Aspartase-like"/>
</dbReference>
<dbReference type="NCBIfam" id="TIGR00979">
    <property type="entry name" value="fumC_II"/>
    <property type="match status" value="1"/>
</dbReference>
<dbReference type="InterPro" id="IPR022761">
    <property type="entry name" value="Fumarate_lyase_N"/>
</dbReference>
<feature type="domain" description="Fumarase C C-terminal" evidence="5">
    <location>
        <begin position="411"/>
        <end position="463"/>
    </location>
</feature>
<dbReference type="PANTHER" id="PTHR11444">
    <property type="entry name" value="ASPARTATEAMMONIA/ARGININOSUCCINATE/ADENYLOSUCCINATE LYASE"/>
    <property type="match status" value="1"/>
</dbReference>
<dbReference type="Gene3D" id="1.10.275.10">
    <property type="entry name" value="Fumarase/aspartase (N-terminal domain)"/>
    <property type="match status" value="1"/>
</dbReference>
<comment type="subcellular location">
    <subcellularLocation>
        <location evidence="3">Cytoplasm</location>
    </subcellularLocation>
</comment>
<keyword evidence="3" id="KW-0816">Tricarboxylic acid cycle</keyword>
<dbReference type="EMBL" id="JBHSOH010000007">
    <property type="protein sequence ID" value="MFC5848528.1"/>
    <property type="molecule type" value="Genomic_DNA"/>
</dbReference>
<comment type="catalytic activity">
    <reaction evidence="3">
        <text>(S)-malate = fumarate + H2O</text>
        <dbReference type="Rhea" id="RHEA:12460"/>
        <dbReference type="ChEBI" id="CHEBI:15377"/>
        <dbReference type="ChEBI" id="CHEBI:15589"/>
        <dbReference type="ChEBI" id="CHEBI:29806"/>
        <dbReference type="EC" id="4.2.1.2"/>
    </reaction>
</comment>
<feature type="binding site" evidence="3">
    <location>
        <position position="189"/>
    </location>
    <ligand>
        <name>substrate</name>
    </ligand>
</feature>
<dbReference type="PANTHER" id="PTHR11444:SF1">
    <property type="entry name" value="FUMARATE HYDRATASE, MITOCHONDRIAL"/>
    <property type="match status" value="1"/>
</dbReference>
<dbReference type="PROSITE" id="PS00163">
    <property type="entry name" value="FUMARATE_LYASES"/>
    <property type="match status" value="1"/>
</dbReference>
<proteinExistence type="inferred from homology"/>
<feature type="site" description="Important for catalytic activity" evidence="3">
    <location>
        <position position="333"/>
    </location>
</feature>
<dbReference type="EC" id="4.2.1.2" evidence="3"/>
<gene>
    <name evidence="3 6" type="primary">fumC</name>
    <name evidence="6" type="ORF">ACFPQ6_09415</name>
</gene>
<evidence type="ECO:0000259" key="4">
    <source>
        <dbReference type="Pfam" id="PF00206"/>
    </source>
</evidence>
<protein>
    <recommendedName>
        <fullName evidence="3">Fumarate hydratase class II</fullName>
        <shortName evidence="3">Fumarase C</shortName>
        <ecNumber evidence="3">4.2.1.2</ecNumber>
    </recommendedName>
    <alternativeName>
        <fullName evidence="3">Aerobic fumarase</fullName>
    </alternativeName>
    <alternativeName>
        <fullName evidence="3">Iron-independent fumarase</fullName>
    </alternativeName>
</protein>
<keyword evidence="7" id="KW-1185">Reference proteome</keyword>
<dbReference type="PRINTS" id="PR00149">
    <property type="entry name" value="FUMRATELYASE"/>
</dbReference>
<dbReference type="SUPFAM" id="SSF48557">
    <property type="entry name" value="L-aspartase-like"/>
    <property type="match status" value="1"/>
</dbReference>
<dbReference type="Pfam" id="PF00206">
    <property type="entry name" value="Lyase_1"/>
    <property type="match status" value="1"/>
</dbReference>
<evidence type="ECO:0000256" key="3">
    <source>
        <dbReference type="HAMAP-Rule" id="MF_00743"/>
    </source>
</evidence>
<dbReference type="CDD" id="cd01362">
    <property type="entry name" value="Fumarase_classII"/>
    <property type="match status" value="1"/>
</dbReference>
<feature type="binding site" evidence="3">
    <location>
        <begin position="326"/>
        <end position="328"/>
    </location>
    <ligand>
        <name>substrate</name>
    </ligand>
</feature>
<dbReference type="RefSeq" id="WP_380048657.1">
    <property type="nucleotide sequence ID" value="NZ_JBHSOH010000007.1"/>
</dbReference>
<dbReference type="PRINTS" id="PR00145">
    <property type="entry name" value="ARGSUCLYASE"/>
</dbReference>
<dbReference type="Gene3D" id="1.10.40.30">
    <property type="entry name" value="Fumarase/aspartase (C-terminal domain)"/>
    <property type="match status" value="1"/>
</dbReference>
<comment type="subunit">
    <text evidence="3">Homotetramer.</text>
</comment>
<evidence type="ECO:0000256" key="1">
    <source>
        <dbReference type="ARBA" id="ARBA00009084"/>
    </source>
</evidence>
<dbReference type="Gene3D" id="1.20.200.10">
    <property type="entry name" value="Fumarase/aspartase (Central domain)"/>
    <property type="match status" value="1"/>
</dbReference>
<comment type="caution">
    <text evidence="6">The sequence shown here is derived from an EMBL/GenBank/DDBJ whole genome shotgun (WGS) entry which is preliminary data.</text>
</comment>
<dbReference type="InterPro" id="IPR024083">
    <property type="entry name" value="Fumarase/histidase_N"/>
</dbReference>
<feature type="active site" description="Proton donor/acceptor" evidence="3">
    <location>
        <position position="190"/>
    </location>
</feature>
<feature type="binding site" evidence="3">
    <location>
        <begin position="141"/>
        <end position="143"/>
    </location>
    <ligand>
        <name>substrate</name>
    </ligand>
</feature>
<dbReference type="HAMAP" id="MF_00743">
    <property type="entry name" value="FumaraseC"/>
    <property type="match status" value="1"/>
</dbReference>
<comment type="function">
    <text evidence="3">Involved in the TCA cycle. Catalyzes the stereospecific interconversion of fumarate to L-malate.</text>
</comment>
<dbReference type="Proteomes" id="UP001595979">
    <property type="component" value="Unassembled WGS sequence"/>
</dbReference>
<keyword evidence="3" id="KW-0963">Cytoplasm</keyword>
<feature type="binding site" evidence="3">
    <location>
        <position position="321"/>
    </location>
    <ligand>
        <name>substrate</name>
    </ligand>
</feature>
<feature type="domain" description="Fumarate lyase N-terminal" evidence="4">
    <location>
        <begin position="12"/>
        <end position="344"/>
    </location>
</feature>
<evidence type="ECO:0000313" key="6">
    <source>
        <dbReference type="EMBL" id="MFC5848528.1"/>
    </source>
</evidence>
<comment type="miscellaneous">
    <text evidence="3">There are 2 substrate-binding sites: the catalytic A site, and the non-catalytic B site that may play a role in the transfer of substrate or product between the active site and the solvent. Alternatively, the B site may bind allosteric effectors.</text>
</comment>
<comment type="similarity">
    <text evidence="1 3">Belongs to the class-II fumarase/aspartase family. Fumarase subfamily.</text>
</comment>
<keyword evidence="2 3" id="KW-0456">Lyase</keyword>
<dbReference type="InterPro" id="IPR000362">
    <property type="entry name" value="Fumarate_lyase_fam"/>
</dbReference>
<accession>A0ABW1DIH6</accession>
<dbReference type="GO" id="GO:0004333">
    <property type="term" value="F:fumarate hydratase activity"/>
    <property type="evidence" value="ECO:0007669"/>
    <property type="project" value="UniProtKB-EC"/>
</dbReference>
<name>A0ABW1DIH6_9DEIO</name>
<dbReference type="Pfam" id="PF10415">
    <property type="entry name" value="FumaraseC_C"/>
    <property type="match status" value="1"/>
</dbReference>